<dbReference type="EMBL" id="CAJVQB010037412">
    <property type="protein sequence ID" value="CAG8825169.1"/>
    <property type="molecule type" value="Genomic_DNA"/>
</dbReference>
<feature type="non-terminal residue" evidence="2">
    <location>
        <position position="1"/>
    </location>
</feature>
<evidence type="ECO:0000313" key="2">
    <source>
        <dbReference type="EMBL" id="CAG8825169.1"/>
    </source>
</evidence>
<protein>
    <submittedName>
        <fullName evidence="2">42045_t:CDS:1</fullName>
    </submittedName>
</protein>
<comment type="caution">
    <text evidence="2">The sequence shown here is derived from an EMBL/GenBank/DDBJ whole genome shotgun (WGS) entry which is preliminary data.</text>
</comment>
<accession>A0ABN7WBI5</accession>
<gene>
    <name evidence="2" type="ORF">GMARGA_LOCUS28771</name>
</gene>
<reference evidence="2 3" key="1">
    <citation type="submission" date="2021-06" db="EMBL/GenBank/DDBJ databases">
        <authorList>
            <person name="Kallberg Y."/>
            <person name="Tangrot J."/>
            <person name="Rosling A."/>
        </authorList>
    </citation>
    <scope>NUCLEOTIDE SEQUENCE [LARGE SCALE GENOMIC DNA]</scope>
    <source>
        <strain evidence="2 3">120-4 pot B 10/14</strain>
    </source>
</reference>
<keyword evidence="1" id="KW-0175">Coiled coil</keyword>
<proteinExistence type="predicted"/>
<evidence type="ECO:0000256" key="1">
    <source>
        <dbReference type="SAM" id="Coils"/>
    </source>
</evidence>
<name>A0ABN7WBI5_GIGMA</name>
<feature type="coiled-coil region" evidence="1">
    <location>
        <begin position="653"/>
        <end position="680"/>
    </location>
</feature>
<evidence type="ECO:0000313" key="3">
    <source>
        <dbReference type="Proteomes" id="UP000789901"/>
    </source>
</evidence>
<dbReference type="Proteomes" id="UP000789901">
    <property type="component" value="Unassembled WGS sequence"/>
</dbReference>
<keyword evidence="3" id="KW-1185">Reference proteome</keyword>
<organism evidence="2 3">
    <name type="scientific">Gigaspora margarita</name>
    <dbReference type="NCBI Taxonomy" id="4874"/>
    <lineage>
        <taxon>Eukaryota</taxon>
        <taxon>Fungi</taxon>
        <taxon>Fungi incertae sedis</taxon>
        <taxon>Mucoromycota</taxon>
        <taxon>Glomeromycotina</taxon>
        <taxon>Glomeromycetes</taxon>
        <taxon>Diversisporales</taxon>
        <taxon>Gigasporaceae</taxon>
        <taxon>Gigaspora</taxon>
    </lineage>
</organism>
<sequence length="877" mass="103963">KELDILIIDSEGMGSTASKYISRRTDFDKKMTLLGLMCSQILIVNTKGLTRDISDTLEVSSYHLDALSNRDSNKPRISFVLCDMKDAKEAQHPAFLDIRENLKKMFDEIPGCSNNMDDFMIVEEKDVHLLENAFACSFDDFYPQTMIVSAKNFHYPAETFPLKISKLREEILDSALIPSENHESQIFKNVHGFITHMQAVWKEIDAHGNFLHFKDSKTIQQWKATMNLVHKYYENNIKPYEESVLNWIEEQTSEGQWNEDNDTAFETYLTQESEKRCTETIADFKNKINNQYEPYIIDEGETYIKRAFTDEKQKLKTSYTLRQQHSKESYLIRSARMRIGKTVGKIHEDHKDKSPYEFKKFFSESKREELFNEEWEKVEDDNNKFMRAMTKETKDLEKHVVDIVNQAIKSGREFLNDIDKQFIKITNRNDLVKVLNIFIKNNTEQSSVKNEVMGRIKTVIEDTCKNICDGLLSQNALTIEFNQALEWLKRLCNNIFIEQDHFNNSPGQNYNVKIEDFSLIEQYLRFKVFITLEDSTKKWKDSQQNNLNDLRENLLKSFNNLLNNFSYENISSQFFKTVAKSVEKQIFIQEKYILQVFEKYLNKKWMIEKRNPTRYAYEQSFGSYDIEKTRKYINNPTSFMKELFEKDIDIFKDIKVEERVEEIEKTVKNALEKLESLIRDAILVLGKCFIGSPQNFLNALEGEYDKYVKEFNTLWKTVREDHCRKSLKNCIESSKSSYWDKVKGCRHRCPYCGSKCELPEHEPNTNHKASIHFMICFNGFCKRHTKKASLMICNEPENFDQYYYKEGANENGIIFEEYTKKYHQEWWPLLERKEPNDDQITQIRAMWMNLKDELCKKFKMIDDMPINWKDDYDHLAK</sequence>